<proteinExistence type="predicted"/>
<gene>
    <name evidence="1" type="ORF">AL072_30845</name>
</gene>
<evidence type="ECO:0000313" key="1">
    <source>
        <dbReference type="EMBL" id="ALG75307.1"/>
    </source>
</evidence>
<accession>A0AAC8ZWM4</accession>
<evidence type="ECO:0000313" key="2">
    <source>
        <dbReference type="Proteomes" id="UP000069935"/>
    </source>
</evidence>
<keyword evidence="2" id="KW-1185">Reference proteome</keyword>
<protein>
    <submittedName>
        <fullName evidence="1">Uncharacterized protein</fullName>
    </submittedName>
</protein>
<dbReference type="KEGG" id="ati:AL072_30845"/>
<dbReference type="Proteomes" id="UP000069935">
    <property type="component" value="Chromosome 6"/>
</dbReference>
<reference evidence="1 2" key="2">
    <citation type="journal article" date="2016" name="Genome Announc.">
        <title>Complete Genome Sequence of a Strain of Azospirillum thiophilum Isolated from a Sulfide Spring.</title>
        <authorList>
            <person name="Fomenkov A."/>
            <person name="Vincze T."/>
            <person name="Grabovich M."/>
            <person name="Anton B.P."/>
            <person name="Dubinina G."/>
            <person name="Orlova M."/>
            <person name="Belousova E."/>
            <person name="Roberts R.J."/>
        </authorList>
    </citation>
    <scope>NUCLEOTIDE SEQUENCE [LARGE SCALE GENOMIC DNA]</scope>
    <source>
        <strain evidence="1 2">BV-S</strain>
    </source>
</reference>
<organism evidence="1 2">
    <name type="scientific">Azospirillum thiophilum</name>
    <dbReference type="NCBI Taxonomy" id="528244"/>
    <lineage>
        <taxon>Bacteria</taxon>
        <taxon>Pseudomonadati</taxon>
        <taxon>Pseudomonadota</taxon>
        <taxon>Alphaproteobacteria</taxon>
        <taxon>Rhodospirillales</taxon>
        <taxon>Azospirillaceae</taxon>
        <taxon>Azospirillum</taxon>
    </lineage>
</organism>
<reference evidence="2" key="1">
    <citation type="submission" date="2015-08" db="EMBL/GenBank/DDBJ databases">
        <title>Complete Genome Sequence of Azospirillum thiophilum BV-S.</title>
        <authorList>
            <person name="Fomenkov A."/>
            <person name="Vincze T."/>
            <person name="Grabovich M."/>
            <person name="Dubinina G."/>
            <person name="Orlova M."/>
            <person name="Belousova E."/>
            <person name="Roberts R.J."/>
        </authorList>
    </citation>
    <scope>NUCLEOTIDE SEQUENCE [LARGE SCALE GENOMIC DNA]</scope>
    <source>
        <strain evidence="2">BV-S</strain>
    </source>
</reference>
<dbReference type="EMBL" id="CP012406">
    <property type="protein sequence ID" value="ALG75307.1"/>
    <property type="molecule type" value="Genomic_DNA"/>
</dbReference>
<name>A0AAC8ZWM4_9PROT</name>
<sequence>MTSLRQRGARSSELADPDIVERSADHTLGTAAAKVRCKSTDRRTVVCALTSTSGITPPSHFTVTVTMPRVGLDHFQDMIRLAVEDLLLVVVSEGEAELGCDHHSIADRLKRFADQLVVGEGTVDLGVVEEGDAQIEVGIGVVPSLSAVNSSAPIIVR</sequence>
<dbReference type="AlphaFoldDB" id="A0AAC8ZWM4"/>